<sequence>IRNTMAERYKNINYDIKTIPSISDIKSVLETVSEKNNIYILTTIGTVSHGISDAAPISVVINEIKTYTGKAPLISMEDVFV</sequence>
<feature type="non-terminal residue" evidence="1">
    <location>
        <position position="1"/>
    </location>
</feature>
<evidence type="ECO:0000313" key="2">
    <source>
        <dbReference type="Proteomes" id="UP000262325"/>
    </source>
</evidence>
<name>A0A3D5QCJ9_FLESI</name>
<dbReference type="EMBL" id="DPPF01000161">
    <property type="protein sequence ID" value="HCW93561.1"/>
    <property type="molecule type" value="Genomic_DNA"/>
</dbReference>
<gene>
    <name evidence="1" type="ORF">DHM44_07750</name>
</gene>
<protein>
    <submittedName>
        <fullName evidence="1">Uncharacterized protein</fullName>
    </submittedName>
</protein>
<accession>A0A3D5QCJ9</accession>
<comment type="caution">
    <text evidence="1">The sequence shown here is derived from an EMBL/GenBank/DDBJ whole genome shotgun (WGS) entry which is preliminary data.</text>
</comment>
<evidence type="ECO:0000313" key="1">
    <source>
        <dbReference type="EMBL" id="HCW93561.1"/>
    </source>
</evidence>
<organism evidence="1 2">
    <name type="scientific">Flexistipes sinusarabici</name>
    <dbReference type="NCBI Taxonomy" id="2352"/>
    <lineage>
        <taxon>Bacteria</taxon>
        <taxon>Pseudomonadati</taxon>
        <taxon>Deferribacterota</taxon>
        <taxon>Deferribacteres</taxon>
        <taxon>Deferribacterales</taxon>
        <taxon>Flexistipitaceae</taxon>
        <taxon>Flexistipes</taxon>
    </lineage>
</organism>
<reference evidence="1 2" key="1">
    <citation type="journal article" date="2018" name="Nat. Biotechnol.">
        <title>A standardized bacterial taxonomy based on genome phylogeny substantially revises the tree of life.</title>
        <authorList>
            <person name="Parks D.H."/>
            <person name="Chuvochina M."/>
            <person name="Waite D.W."/>
            <person name="Rinke C."/>
            <person name="Skarshewski A."/>
            <person name="Chaumeil P.A."/>
            <person name="Hugenholtz P."/>
        </authorList>
    </citation>
    <scope>NUCLEOTIDE SEQUENCE [LARGE SCALE GENOMIC DNA]</scope>
    <source>
        <strain evidence="1">UBA8672</strain>
    </source>
</reference>
<feature type="non-terminal residue" evidence="1">
    <location>
        <position position="81"/>
    </location>
</feature>
<dbReference type="AlphaFoldDB" id="A0A3D5QCJ9"/>
<proteinExistence type="predicted"/>
<dbReference type="Proteomes" id="UP000262325">
    <property type="component" value="Unassembled WGS sequence"/>
</dbReference>